<evidence type="ECO:0000256" key="4">
    <source>
        <dbReference type="ARBA" id="ARBA00023180"/>
    </source>
</evidence>
<dbReference type="Ensembl" id="ENSPCLT00000010763.1">
    <property type="protein sequence ID" value="ENSPCLP00000007825.1"/>
    <property type="gene ID" value="ENSPCLG00000006554.1"/>
</dbReference>
<reference evidence="8" key="1">
    <citation type="submission" date="2025-08" db="UniProtKB">
        <authorList>
            <consortium name="Ensembl"/>
        </authorList>
    </citation>
    <scope>IDENTIFICATION</scope>
</reference>
<evidence type="ECO:0000313" key="9">
    <source>
        <dbReference type="Proteomes" id="UP000472261"/>
    </source>
</evidence>
<evidence type="ECO:0000259" key="7">
    <source>
        <dbReference type="PROSITE" id="PS50835"/>
    </source>
</evidence>
<dbReference type="GO" id="GO:0016020">
    <property type="term" value="C:membrane"/>
    <property type="evidence" value="ECO:0007669"/>
    <property type="project" value="UniProtKB-SubCell"/>
</dbReference>
<evidence type="ECO:0000256" key="6">
    <source>
        <dbReference type="SAM" id="SignalP"/>
    </source>
</evidence>
<dbReference type="Pfam" id="PF07679">
    <property type="entry name" value="I-set"/>
    <property type="match status" value="1"/>
</dbReference>
<accession>A0A669PKA8</accession>
<dbReference type="GO" id="GO:0005911">
    <property type="term" value="C:cell-cell junction"/>
    <property type="evidence" value="ECO:0007669"/>
    <property type="project" value="TreeGrafter"/>
</dbReference>
<dbReference type="AlphaFoldDB" id="A0A669PKA8"/>
<dbReference type="InterPro" id="IPR036179">
    <property type="entry name" value="Ig-like_dom_sf"/>
</dbReference>
<dbReference type="InterPro" id="IPR013098">
    <property type="entry name" value="Ig_I-set"/>
</dbReference>
<dbReference type="PANTHER" id="PTHR12080">
    <property type="entry name" value="SIGNALING LYMPHOCYTIC ACTIVATION MOLECULE"/>
    <property type="match status" value="1"/>
</dbReference>
<dbReference type="InterPro" id="IPR007110">
    <property type="entry name" value="Ig-like_dom"/>
</dbReference>
<keyword evidence="5" id="KW-0812">Transmembrane</keyword>
<dbReference type="Gene3D" id="2.60.40.10">
    <property type="entry name" value="Immunoglobulins"/>
    <property type="match status" value="2"/>
</dbReference>
<feature type="transmembrane region" description="Helical" evidence="5">
    <location>
        <begin position="295"/>
        <end position="316"/>
    </location>
</feature>
<name>A0A669PKA8_PHACC</name>
<feature type="transmembrane region" description="Helical" evidence="5">
    <location>
        <begin position="228"/>
        <end position="250"/>
    </location>
</feature>
<keyword evidence="2 6" id="KW-0732">Signal</keyword>
<dbReference type="SUPFAM" id="SSF48726">
    <property type="entry name" value="Immunoglobulin"/>
    <property type="match status" value="2"/>
</dbReference>
<keyword evidence="3 5" id="KW-0472">Membrane</keyword>
<feature type="signal peptide" evidence="6">
    <location>
        <begin position="1"/>
        <end position="25"/>
    </location>
</feature>
<comment type="subcellular location">
    <subcellularLocation>
        <location evidence="1">Membrane</location>
    </subcellularLocation>
</comment>
<dbReference type="PROSITE" id="PS50835">
    <property type="entry name" value="IG_LIKE"/>
    <property type="match status" value="1"/>
</dbReference>
<evidence type="ECO:0000313" key="8">
    <source>
        <dbReference type="Ensembl" id="ENSPCLP00000007825.1"/>
    </source>
</evidence>
<dbReference type="SMART" id="SM00409">
    <property type="entry name" value="IG"/>
    <property type="match status" value="2"/>
</dbReference>
<evidence type="ECO:0000256" key="1">
    <source>
        <dbReference type="ARBA" id="ARBA00004370"/>
    </source>
</evidence>
<sequence length="431" mass="47285">MLLLHHPVELLGMLLAGMLVPLKQAAEVERALQRRMAMVGSSVLLAGPLNITLIHSIRWEHLNGTASHTILQYERHNLTICMPYIARAHLHASNGSLLLEDLQESDSGIYRVTINQAERESFSVLLDVLKPVSHPQLWSSGLVAKASGEILCEVAEGRADIFTWKKDGQMLPPDRSYHLSGSLSVLHLRMVKKSDCGSYSCNVSNGISWQETSLNVTVAGLSPPLQDVLRISVVALVFAAVSGWGIIFPVCQSEKLRIRGELWRWLSAYTCGLVCISSILAGTAGLLWMREEGPSIAVILPEIFLLYVIVITFLVASTVTFQPTKLIQLKSTAAQRTMGYAAPGGVLLVVLTSSFHMKNIHQRHEEGCAAFMDVTTLVVSTAAVLALPILAIFLCYHTTQGWLQEHDSNCADKERSIEMSLPISKDPDLTC</sequence>
<feature type="chain" id="PRO_5025411981" description="Ig-like domain-containing protein" evidence="6">
    <location>
        <begin position="26"/>
        <end position="431"/>
    </location>
</feature>
<organism evidence="8 9">
    <name type="scientific">Phasianus colchicus</name>
    <name type="common">Common pheasant</name>
    <dbReference type="NCBI Taxonomy" id="9054"/>
    <lineage>
        <taxon>Eukaryota</taxon>
        <taxon>Metazoa</taxon>
        <taxon>Chordata</taxon>
        <taxon>Craniata</taxon>
        <taxon>Vertebrata</taxon>
        <taxon>Euteleostomi</taxon>
        <taxon>Archelosauria</taxon>
        <taxon>Archosauria</taxon>
        <taxon>Dinosauria</taxon>
        <taxon>Saurischia</taxon>
        <taxon>Theropoda</taxon>
        <taxon>Coelurosauria</taxon>
        <taxon>Aves</taxon>
        <taxon>Neognathae</taxon>
        <taxon>Galloanserae</taxon>
        <taxon>Galliformes</taxon>
        <taxon>Phasianidae</taxon>
        <taxon>Phasianinae</taxon>
        <taxon>Phasianus</taxon>
    </lineage>
</organism>
<dbReference type="Proteomes" id="UP000472261">
    <property type="component" value="Unplaced"/>
</dbReference>
<dbReference type="InterPro" id="IPR013783">
    <property type="entry name" value="Ig-like_fold"/>
</dbReference>
<feature type="transmembrane region" description="Helical" evidence="5">
    <location>
        <begin position="377"/>
        <end position="396"/>
    </location>
</feature>
<evidence type="ECO:0000256" key="5">
    <source>
        <dbReference type="SAM" id="Phobius"/>
    </source>
</evidence>
<dbReference type="OMA" id="NASMSEY"/>
<dbReference type="CDD" id="cd00096">
    <property type="entry name" value="Ig"/>
    <property type="match status" value="1"/>
</dbReference>
<dbReference type="PANTHER" id="PTHR12080:SF59">
    <property type="entry name" value="HEPATIC AND GLIAL CELL ADHESION MOLECULE"/>
    <property type="match status" value="1"/>
</dbReference>
<reference evidence="8" key="2">
    <citation type="submission" date="2025-09" db="UniProtKB">
        <authorList>
            <consortium name="Ensembl"/>
        </authorList>
    </citation>
    <scope>IDENTIFICATION</scope>
</reference>
<feature type="transmembrane region" description="Helical" evidence="5">
    <location>
        <begin position="337"/>
        <end position="357"/>
    </location>
</feature>
<dbReference type="InterPro" id="IPR015631">
    <property type="entry name" value="CD2/SLAM_rcpt"/>
</dbReference>
<evidence type="ECO:0000256" key="3">
    <source>
        <dbReference type="ARBA" id="ARBA00023136"/>
    </source>
</evidence>
<feature type="transmembrane region" description="Helical" evidence="5">
    <location>
        <begin position="262"/>
        <end position="289"/>
    </location>
</feature>
<keyword evidence="5" id="KW-1133">Transmembrane helix</keyword>
<proteinExistence type="predicted"/>
<dbReference type="InterPro" id="IPR003599">
    <property type="entry name" value="Ig_sub"/>
</dbReference>
<feature type="domain" description="Ig-like" evidence="7">
    <location>
        <begin position="131"/>
        <end position="217"/>
    </location>
</feature>
<keyword evidence="9" id="KW-1185">Reference proteome</keyword>
<protein>
    <recommendedName>
        <fullName evidence="7">Ig-like domain-containing protein</fullName>
    </recommendedName>
</protein>
<evidence type="ECO:0000256" key="2">
    <source>
        <dbReference type="ARBA" id="ARBA00022729"/>
    </source>
</evidence>
<keyword evidence="4" id="KW-0325">Glycoprotein</keyword>